<evidence type="ECO:0000256" key="7">
    <source>
        <dbReference type="ARBA" id="ARBA00023163"/>
    </source>
</evidence>
<evidence type="ECO:0000313" key="13">
    <source>
        <dbReference type="EMBL" id="BET02200.1"/>
    </source>
</evidence>
<dbReference type="PANTHER" id="PTHR11829">
    <property type="entry name" value="FORKHEAD BOX PROTEIN"/>
    <property type="match status" value="1"/>
</dbReference>
<evidence type="ECO:0000256" key="8">
    <source>
        <dbReference type="ARBA" id="ARBA00023242"/>
    </source>
</evidence>
<organism evidence="13 14">
    <name type="scientific">Nesidiocoris tenuis</name>
    <dbReference type="NCBI Taxonomy" id="355587"/>
    <lineage>
        <taxon>Eukaryota</taxon>
        <taxon>Metazoa</taxon>
        <taxon>Ecdysozoa</taxon>
        <taxon>Arthropoda</taxon>
        <taxon>Hexapoda</taxon>
        <taxon>Insecta</taxon>
        <taxon>Pterygota</taxon>
        <taxon>Neoptera</taxon>
        <taxon>Paraneoptera</taxon>
        <taxon>Hemiptera</taxon>
        <taxon>Heteroptera</taxon>
        <taxon>Panheteroptera</taxon>
        <taxon>Cimicomorpha</taxon>
        <taxon>Miridae</taxon>
        <taxon>Dicyphina</taxon>
        <taxon>Nesidiocoris</taxon>
    </lineage>
</organism>
<dbReference type="PANTHER" id="PTHR11829:SF411">
    <property type="entry name" value="FORKHEAD BOX PROTEIN L2"/>
    <property type="match status" value="1"/>
</dbReference>
<dbReference type="InterPro" id="IPR036388">
    <property type="entry name" value="WH-like_DNA-bd_sf"/>
</dbReference>
<dbReference type="Pfam" id="PF00250">
    <property type="entry name" value="Forkhead"/>
    <property type="match status" value="1"/>
</dbReference>
<dbReference type="PROSITE" id="PS00657">
    <property type="entry name" value="FORK_HEAD_1"/>
    <property type="match status" value="1"/>
</dbReference>
<evidence type="ECO:0000256" key="4">
    <source>
        <dbReference type="ARBA" id="ARBA00022843"/>
    </source>
</evidence>
<feature type="region of interest" description="Disordered" evidence="11">
    <location>
        <begin position="75"/>
        <end position="111"/>
    </location>
</feature>
<accession>A0ABN7BEC7</accession>
<evidence type="ECO:0000256" key="1">
    <source>
        <dbReference type="ARBA" id="ARBA00022499"/>
    </source>
</evidence>
<comment type="subcellular location">
    <subcellularLocation>
        <location evidence="10">Nucleus</location>
    </subcellularLocation>
</comment>
<dbReference type="InterPro" id="IPR018122">
    <property type="entry name" value="TF_fork_head_CS_1"/>
</dbReference>
<dbReference type="InterPro" id="IPR047515">
    <property type="entry name" value="FH_FOXL2"/>
</dbReference>
<protein>
    <recommendedName>
        <fullName evidence="9">Forkhead box protein L2</fullName>
    </recommendedName>
</protein>
<evidence type="ECO:0000256" key="3">
    <source>
        <dbReference type="ARBA" id="ARBA00022782"/>
    </source>
</evidence>
<feature type="compositionally biased region" description="Basic and acidic residues" evidence="11">
    <location>
        <begin position="8"/>
        <end position="24"/>
    </location>
</feature>
<feature type="DNA-binding region" description="Fork-head" evidence="10">
    <location>
        <begin position="112"/>
        <end position="206"/>
    </location>
</feature>
<evidence type="ECO:0000313" key="14">
    <source>
        <dbReference type="Proteomes" id="UP001307889"/>
    </source>
</evidence>
<dbReference type="PROSITE" id="PS50039">
    <property type="entry name" value="FORK_HEAD_3"/>
    <property type="match status" value="1"/>
</dbReference>
<dbReference type="Proteomes" id="UP001307889">
    <property type="component" value="Chromosome 14"/>
</dbReference>
<keyword evidence="14" id="KW-1185">Reference proteome</keyword>
<feature type="compositionally biased region" description="Polar residues" evidence="11">
    <location>
        <begin position="97"/>
        <end position="108"/>
    </location>
</feature>
<keyword evidence="3" id="KW-0221">Differentiation</keyword>
<feature type="domain" description="Fork-head" evidence="12">
    <location>
        <begin position="112"/>
        <end position="206"/>
    </location>
</feature>
<dbReference type="SMART" id="SM00339">
    <property type="entry name" value="FH"/>
    <property type="match status" value="1"/>
</dbReference>
<dbReference type="PRINTS" id="PR00053">
    <property type="entry name" value="FORKHEAD"/>
</dbReference>
<dbReference type="InterPro" id="IPR050211">
    <property type="entry name" value="FOX_domain-containing"/>
</dbReference>
<reference evidence="13 14" key="1">
    <citation type="submission" date="2023-09" db="EMBL/GenBank/DDBJ databases">
        <title>Nesidiocoris tenuis whole genome shotgun sequence.</title>
        <authorList>
            <person name="Shibata T."/>
            <person name="Shimoda M."/>
            <person name="Kobayashi T."/>
            <person name="Uehara T."/>
        </authorList>
    </citation>
    <scope>NUCLEOTIDE SEQUENCE [LARGE SCALE GENOMIC DNA]</scope>
    <source>
        <strain evidence="13 14">Japan</strain>
    </source>
</reference>
<evidence type="ECO:0000259" key="12">
    <source>
        <dbReference type="PROSITE" id="PS50039"/>
    </source>
</evidence>
<evidence type="ECO:0000256" key="9">
    <source>
        <dbReference type="ARBA" id="ARBA00034872"/>
    </source>
</evidence>
<keyword evidence="5" id="KW-0805">Transcription regulation</keyword>
<evidence type="ECO:0000256" key="2">
    <source>
        <dbReference type="ARBA" id="ARBA00022553"/>
    </source>
</evidence>
<evidence type="ECO:0000256" key="11">
    <source>
        <dbReference type="SAM" id="MobiDB-lite"/>
    </source>
</evidence>
<dbReference type="CDD" id="cd20028">
    <property type="entry name" value="FH_FOXL2"/>
    <property type="match status" value="1"/>
</dbReference>
<dbReference type="InterPro" id="IPR036390">
    <property type="entry name" value="WH_DNA-bd_sf"/>
</dbReference>
<keyword evidence="6 10" id="KW-0238">DNA-binding</keyword>
<dbReference type="Gene3D" id="1.10.10.10">
    <property type="entry name" value="Winged helix-like DNA-binding domain superfamily/Winged helix DNA-binding domain"/>
    <property type="match status" value="1"/>
</dbReference>
<sequence length="389" mass="44051">MKMKSWKKRSEGHRPLDLNDDSNELKIKEEAFIQSEDAGLDYEVKELTDSKDLYTEDLLDSLVRREAGATVMNVTTTYSTSTSPQQKDNRNNDEGDCSSSTTLAQNENSTEKPPYSYVALITMAIQSTPAKRATLSEIYQFITSRFPFFEKNKKGWQNSIRHNLSLNECFVKTPRDNGGEKKGNWWSVDPLHSNMFEGGNYKRRRRMSKRQFRTNKLFHDSPYLHRGIFHPPYAPYPPSCSSWGVNTTSQLHYNPTVQNPFVRSSQPTYSTTLQSQLQSSLQPVQPLSLPTVNSYNQFTPSMSSSMVELTTAVTTSPSSSFSNYGSCSVARKYETHPLDSGLRYTPYWTPTSTTDAQIKQDDILSTASMSFSPTLDFGLGTTRSKCSYI</sequence>
<feature type="region of interest" description="Disordered" evidence="11">
    <location>
        <begin position="1"/>
        <end position="24"/>
    </location>
</feature>
<dbReference type="PROSITE" id="PS00658">
    <property type="entry name" value="FORK_HEAD_2"/>
    <property type="match status" value="1"/>
</dbReference>
<evidence type="ECO:0000256" key="6">
    <source>
        <dbReference type="ARBA" id="ARBA00023125"/>
    </source>
</evidence>
<dbReference type="InterPro" id="IPR001766">
    <property type="entry name" value="Fork_head_dom"/>
</dbReference>
<keyword evidence="7" id="KW-0804">Transcription</keyword>
<evidence type="ECO:0000256" key="10">
    <source>
        <dbReference type="PROSITE-ProRule" id="PRU00089"/>
    </source>
</evidence>
<keyword evidence="8 10" id="KW-0539">Nucleus</keyword>
<keyword evidence="4" id="KW-0832">Ubl conjugation</keyword>
<keyword evidence="2" id="KW-0597">Phosphoprotein</keyword>
<dbReference type="SUPFAM" id="SSF46785">
    <property type="entry name" value="Winged helix' DNA-binding domain"/>
    <property type="match status" value="1"/>
</dbReference>
<dbReference type="EMBL" id="AP028922">
    <property type="protein sequence ID" value="BET02200.1"/>
    <property type="molecule type" value="Genomic_DNA"/>
</dbReference>
<name>A0ABN7BEC7_9HEMI</name>
<dbReference type="InterPro" id="IPR030456">
    <property type="entry name" value="TF_fork_head_CS_2"/>
</dbReference>
<keyword evidence="1" id="KW-1017">Isopeptide bond</keyword>
<evidence type="ECO:0000256" key="5">
    <source>
        <dbReference type="ARBA" id="ARBA00023015"/>
    </source>
</evidence>
<proteinExistence type="predicted"/>
<gene>
    <name evidence="13" type="ORF">NTJ_15018</name>
</gene>